<evidence type="ECO:0008006" key="10">
    <source>
        <dbReference type="Google" id="ProtNLM"/>
    </source>
</evidence>
<dbReference type="Gene3D" id="1.20.1250.10">
    <property type="match status" value="1"/>
</dbReference>
<accession>A0AAD7W3C0</accession>
<comment type="similarity">
    <text evidence="2">Belongs to the EPO/TPO family.</text>
</comment>
<evidence type="ECO:0000313" key="9">
    <source>
        <dbReference type="Proteomes" id="UP001221898"/>
    </source>
</evidence>
<comment type="caution">
    <text evidence="8">The sequence shown here is derived from an EMBL/GenBank/DDBJ whole genome shotgun (WGS) entry which is preliminary data.</text>
</comment>
<dbReference type="EMBL" id="JAINUG010000331">
    <property type="protein sequence ID" value="KAJ8378095.1"/>
    <property type="molecule type" value="Genomic_DNA"/>
</dbReference>
<evidence type="ECO:0000256" key="6">
    <source>
        <dbReference type="ARBA" id="ARBA00023157"/>
    </source>
</evidence>
<keyword evidence="3" id="KW-0964">Secreted</keyword>
<dbReference type="InterPro" id="IPR009079">
    <property type="entry name" value="4_helix_cytokine-like_core"/>
</dbReference>
<feature type="signal peptide" evidence="7">
    <location>
        <begin position="1"/>
        <end position="23"/>
    </location>
</feature>
<dbReference type="PANTHER" id="PTHR10560">
    <property type="entry name" value="THROMBOPOIETIN"/>
    <property type="match status" value="1"/>
</dbReference>
<organism evidence="8 9">
    <name type="scientific">Aldrovandia affinis</name>
    <dbReference type="NCBI Taxonomy" id="143900"/>
    <lineage>
        <taxon>Eukaryota</taxon>
        <taxon>Metazoa</taxon>
        <taxon>Chordata</taxon>
        <taxon>Craniata</taxon>
        <taxon>Vertebrata</taxon>
        <taxon>Euteleostomi</taxon>
        <taxon>Actinopterygii</taxon>
        <taxon>Neopterygii</taxon>
        <taxon>Teleostei</taxon>
        <taxon>Notacanthiformes</taxon>
        <taxon>Halosauridae</taxon>
        <taxon>Aldrovandia</taxon>
    </lineage>
</organism>
<dbReference type="GO" id="GO:0005576">
    <property type="term" value="C:extracellular region"/>
    <property type="evidence" value="ECO:0007669"/>
    <property type="project" value="UniProtKB-SubCell"/>
</dbReference>
<dbReference type="InterPro" id="IPR001323">
    <property type="entry name" value="EPO_TPO"/>
</dbReference>
<protein>
    <recommendedName>
        <fullName evidence="10">Thrombopoietin</fullName>
    </recommendedName>
</protein>
<dbReference type="AlphaFoldDB" id="A0AAD7W3C0"/>
<gene>
    <name evidence="8" type="ORF">AAFF_G00248090</name>
</gene>
<reference evidence="8" key="1">
    <citation type="journal article" date="2023" name="Science">
        <title>Genome structures resolve the early diversification of teleost fishes.</title>
        <authorList>
            <person name="Parey E."/>
            <person name="Louis A."/>
            <person name="Montfort J."/>
            <person name="Bouchez O."/>
            <person name="Roques C."/>
            <person name="Iampietro C."/>
            <person name="Lluch J."/>
            <person name="Castinel A."/>
            <person name="Donnadieu C."/>
            <person name="Desvignes T."/>
            <person name="Floi Bucao C."/>
            <person name="Jouanno E."/>
            <person name="Wen M."/>
            <person name="Mejri S."/>
            <person name="Dirks R."/>
            <person name="Jansen H."/>
            <person name="Henkel C."/>
            <person name="Chen W.J."/>
            <person name="Zahm M."/>
            <person name="Cabau C."/>
            <person name="Klopp C."/>
            <person name="Thompson A.W."/>
            <person name="Robinson-Rechavi M."/>
            <person name="Braasch I."/>
            <person name="Lecointre G."/>
            <person name="Bobe J."/>
            <person name="Postlethwait J.H."/>
            <person name="Berthelot C."/>
            <person name="Roest Crollius H."/>
            <person name="Guiguen Y."/>
        </authorList>
    </citation>
    <scope>NUCLEOTIDE SEQUENCE</scope>
    <source>
        <strain evidence="8">NC1722</strain>
    </source>
</reference>
<evidence type="ECO:0000256" key="7">
    <source>
        <dbReference type="SAM" id="SignalP"/>
    </source>
</evidence>
<name>A0AAD7W3C0_9TELE</name>
<evidence type="ECO:0000256" key="1">
    <source>
        <dbReference type="ARBA" id="ARBA00004613"/>
    </source>
</evidence>
<feature type="chain" id="PRO_5041939150" description="Thrombopoietin" evidence="7">
    <location>
        <begin position="24"/>
        <end position="145"/>
    </location>
</feature>
<dbReference type="Proteomes" id="UP001221898">
    <property type="component" value="Unassembled WGS sequence"/>
</dbReference>
<dbReference type="InterPro" id="IPR003978">
    <property type="entry name" value="Thrombopoietin"/>
</dbReference>
<evidence type="ECO:0000313" key="8">
    <source>
        <dbReference type="EMBL" id="KAJ8378095.1"/>
    </source>
</evidence>
<dbReference type="GO" id="GO:0005179">
    <property type="term" value="F:hormone activity"/>
    <property type="evidence" value="ECO:0007669"/>
    <property type="project" value="UniProtKB-KW"/>
</dbReference>
<dbReference type="SUPFAM" id="SSF47266">
    <property type="entry name" value="4-helical cytokines"/>
    <property type="match status" value="1"/>
</dbReference>
<keyword evidence="6" id="KW-1015">Disulfide bond</keyword>
<dbReference type="GO" id="GO:0008283">
    <property type="term" value="P:cell population proliferation"/>
    <property type="evidence" value="ECO:0007669"/>
    <property type="project" value="InterPro"/>
</dbReference>
<keyword evidence="9" id="KW-1185">Reference proteome</keyword>
<dbReference type="Pfam" id="PF00758">
    <property type="entry name" value="EPO_TPO"/>
    <property type="match status" value="1"/>
</dbReference>
<dbReference type="GO" id="GO:0005125">
    <property type="term" value="F:cytokine activity"/>
    <property type="evidence" value="ECO:0007669"/>
    <property type="project" value="InterPro"/>
</dbReference>
<comment type="subcellular location">
    <subcellularLocation>
        <location evidence="1">Secreted</location>
    </subcellularLocation>
</comment>
<keyword evidence="4" id="KW-0372">Hormone</keyword>
<dbReference type="PANTHER" id="PTHR10560:SF0">
    <property type="entry name" value="THROMBOPOIETIN"/>
    <property type="match status" value="1"/>
</dbReference>
<evidence type="ECO:0000256" key="4">
    <source>
        <dbReference type="ARBA" id="ARBA00022702"/>
    </source>
</evidence>
<evidence type="ECO:0000256" key="2">
    <source>
        <dbReference type="ARBA" id="ARBA00005782"/>
    </source>
</evidence>
<evidence type="ECO:0000256" key="5">
    <source>
        <dbReference type="ARBA" id="ARBA00022729"/>
    </source>
</evidence>
<keyword evidence="5 7" id="KW-0732">Signal</keyword>
<evidence type="ECO:0000256" key="3">
    <source>
        <dbReference type="ARBA" id="ARBA00022525"/>
    </source>
</evidence>
<sequence length="145" mass="16004">MALSRVLLLLLCLAASDVRDTQARPIDFVCDYQARRRMNTVKELEAAMRECSGSALLPSPVLLPCVMIHKASWDKKSMQEKRGDIVAALVTVGEAESPAADCPGQATQNFGHVLWHLSRLLTGKLEWLVGELSSQCHVERMTSNL</sequence>
<proteinExistence type="inferred from homology"/>